<evidence type="ECO:0000313" key="4">
    <source>
        <dbReference type="Proteomes" id="UP001140453"/>
    </source>
</evidence>
<keyword evidence="1" id="KW-0378">Hydrolase</keyword>
<reference evidence="3" key="1">
    <citation type="submission" date="2022-10" db="EMBL/GenBank/DDBJ databases">
        <title>Tapping the CABI collections for fungal endophytes: first genome assemblies for Collariella, Neodidymelliopsis, Ascochyta clinopodiicola, Didymella pomorum, Didymosphaeria variabile, Neocosmospora piperis and Neocucurbitaria cava.</title>
        <authorList>
            <person name="Hill R."/>
        </authorList>
    </citation>
    <scope>NUCLEOTIDE SEQUENCE</scope>
    <source>
        <strain evidence="3">IMI 355082</strain>
    </source>
</reference>
<dbReference type="InterPro" id="IPR051058">
    <property type="entry name" value="GDSL_Est/Lipase"/>
</dbReference>
<dbReference type="OrthoDB" id="1600564at2759"/>
<accession>A0A9W8YWT3</accession>
<dbReference type="Pfam" id="PF00657">
    <property type="entry name" value="Lipase_GDSL"/>
    <property type="match status" value="1"/>
</dbReference>
<feature type="chain" id="PRO_5040764599" description="Carbohydrate esterase family 16 protein" evidence="2">
    <location>
        <begin position="20"/>
        <end position="349"/>
    </location>
</feature>
<dbReference type="InterPro" id="IPR036514">
    <property type="entry name" value="SGNH_hydro_sf"/>
</dbReference>
<evidence type="ECO:0000313" key="3">
    <source>
        <dbReference type="EMBL" id="KAJ4393271.1"/>
    </source>
</evidence>
<organism evidence="3 4">
    <name type="scientific">Gnomoniopsis smithogilvyi</name>
    <dbReference type="NCBI Taxonomy" id="1191159"/>
    <lineage>
        <taxon>Eukaryota</taxon>
        <taxon>Fungi</taxon>
        <taxon>Dikarya</taxon>
        <taxon>Ascomycota</taxon>
        <taxon>Pezizomycotina</taxon>
        <taxon>Sordariomycetes</taxon>
        <taxon>Sordariomycetidae</taxon>
        <taxon>Diaporthales</taxon>
        <taxon>Gnomoniaceae</taxon>
        <taxon>Gnomoniopsis</taxon>
    </lineage>
</organism>
<dbReference type="PANTHER" id="PTHR45648:SF22">
    <property type="entry name" value="GDSL LIPASE_ACYLHYDROLASE FAMILY PROTEIN (AFU_ORTHOLOGUE AFUA_4G14700)"/>
    <property type="match status" value="1"/>
</dbReference>
<dbReference type="PANTHER" id="PTHR45648">
    <property type="entry name" value="GDSL LIPASE/ACYLHYDROLASE FAMILY PROTEIN (AFU_ORTHOLOGUE AFUA_4G14700)"/>
    <property type="match status" value="1"/>
</dbReference>
<gene>
    <name evidence="3" type="ORF">N0V93_002479</name>
</gene>
<evidence type="ECO:0000256" key="1">
    <source>
        <dbReference type="ARBA" id="ARBA00022801"/>
    </source>
</evidence>
<dbReference type="SUPFAM" id="SSF52266">
    <property type="entry name" value="SGNH hydrolase"/>
    <property type="match status" value="1"/>
</dbReference>
<dbReference type="CDD" id="cd01846">
    <property type="entry name" value="fatty_acyltransferase_like"/>
    <property type="match status" value="1"/>
</dbReference>
<evidence type="ECO:0000256" key="2">
    <source>
        <dbReference type="SAM" id="SignalP"/>
    </source>
</evidence>
<comment type="caution">
    <text evidence="3">The sequence shown here is derived from an EMBL/GenBank/DDBJ whole genome shotgun (WGS) entry which is preliminary data.</text>
</comment>
<evidence type="ECO:0008006" key="5">
    <source>
        <dbReference type="Google" id="ProtNLM"/>
    </source>
</evidence>
<dbReference type="Proteomes" id="UP001140453">
    <property type="component" value="Unassembled WGS sequence"/>
</dbReference>
<dbReference type="AlphaFoldDB" id="A0A9W8YWT3"/>
<dbReference type="Gene3D" id="3.40.50.1110">
    <property type="entry name" value="SGNH hydrolase"/>
    <property type="match status" value="1"/>
</dbReference>
<name>A0A9W8YWT3_9PEZI</name>
<feature type="signal peptide" evidence="2">
    <location>
        <begin position="1"/>
        <end position="19"/>
    </location>
</feature>
<dbReference type="EMBL" id="JAPEVB010000002">
    <property type="protein sequence ID" value="KAJ4393271.1"/>
    <property type="molecule type" value="Genomic_DNA"/>
</dbReference>
<keyword evidence="2" id="KW-0732">Signal</keyword>
<keyword evidence="4" id="KW-1185">Reference proteome</keyword>
<proteinExistence type="predicted"/>
<dbReference type="GO" id="GO:0016788">
    <property type="term" value="F:hydrolase activity, acting on ester bonds"/>
    <property type="evidence" value="ECO:0007669"/>
    <property type="project" value="InterPro"/>
</dbReference>
<dbReference type="InterPro" id="IPR001087">
    <property type="entry name" value="GDSL"/>
</dbReference>
<sequence>MKLIRPALTFAAEAWCSLAVVEPTPPACCSSCKTTSSWPGFSGINNIFSFGDSYTTTNFDFTGQQPTPDNPLGNPPYPGMTSALPAPNWIDFLTVKYNQSSLLTYNLAVGGATVDSDLVFPFFPTVLSLKEQVHQRFVPGYNQVNGSAPLTRSWHGNDTLFAFWIGINDVNGSYGRGPGVTGALNRQIMAVYRELLRFLFEEMGMRNFVLLNVPSIDRSPLMNARGSEEQRIQREDLADFNGLILKMARDFKKEVANEGNIWVYDSNTDFSRAMEDPKSFPQTSLLKNTTDSCDAYGPVGTPEQDTFYDVCGVPVNEYFWLNALHPTYPIHEAVAAQIAKLLEGSPNVC</sequence>
<protein>
    <recommendedName>
        <fullName evidence="5">Carbohydrate esterase family 16 protein</fullName>
    </recommendedName>
</protein>